<accession>A0A974C8N1</accession>
<evidence type="ECO:0000313" key="3">
    <source>
        <dbReference type="Proteomes" id="UP000694892"/>
    </source>
</evidence>
<dbReference type="PANTHER" id="PTHR12372">
    <property type="entry name" value="PECANEX"/>
    <property type="match status" value="1"/>
</dbReference>
<comment type="similarity">
    <text evidence="1">Belongs to the pecanex family.</text>
</comment>
<evidence type="ECO:0000256" key="1">
    <source>
        <dbReference type="RuleBase" id="RU367089"/>
    </source>
</evidence>
<dbReference type="OMA" id="ELXDTDS"/>
<dbReference type="Proteomes" id="UP000694892">
    <property type="component" value="Chromosome 8L"/>
</dbReference>
<reference evidence="3" key="1">
    <citation type="journal article" date="2016" name="Nature">
        <title>Genome evolution in the allotetraploid frog Xenopus laevis.</title>
        <authorList>
            <person name="Session A.M."/>
            <person name="Uno Y."/>
            <person name="Kwon T."/>
            <person name="Chapman J.A."/>
            <person name="Toyoda A."/>
            <person name="Takahashi S."/>
            <person name="Fukui A."/>
            <person name="Hikosaka A."/>
            <person name="Suzuki A."/>
            <person name="Kondo M."/>
            <person name="van Heeringen S.J."/>
            <person name="Quigley I."/>
            <person name="Heinz S."/>
            <person name="Ogino H."/>
            <person name="Ochi H."/>
            <person name="Hellsten U."/>
            <person name="Lyons J.B."/>
            <person name="Simakov O."/>
            <person name="Putnam N."/>
            <person name="Stites J."/>
            <person name="Kuroki Y."/>
            <person name="Tanaka T."/>
            <person name="Michiue T."/>
            <person name="Watanabe M."/>
            <person name="Bogdanovic O."/>
            <person name="Lister R."/>
            <person name="Georgiou G."/>
            <person name="Paranjpe S.S."/>
            <person name="van Kruijsbergen I."/>
            <person name="Shu S."/>
            <person name="Carlson J."/>
            <person name="Kinoshita T."/>
            <person name="Ohta Y."/>
            <person name="Mawaribuchi S."/>
            <person name="Jenkins J."/>
            <person name="Grimwood J."/>
            <person name="Schmutz J."/>
            <person name="Mitros T."/>
            <person name="Mozaffari S.V."/>
            <person name="Suzuki Y."/>
            <person name="Haramoto Y."/>
            <person name="Yamamoto T.S."/>
            <person name="Takagi C."/>
            <person name="Heald R."/>
            <person name="Miller K."/>
            <person name="Haudenschild C."/>
            <person name="Kitzman J."/>
            <person name="Nakayama T."/>
            <person name="Izutsu Y."/>
            <person name="Robert J."/>
            <person name="Fortriede J."/>
            <person name="Burns K."/>
            <person name="Lotay V."/>
            <person name="Karimi K."/>
            <person name="Yasuoka Y."/>
            <person name="Dichmann D.S."/>
            <person name="Flajnik M.F."/>
            <person name="Houston D.W."/>
            <person name="Shendure J."/>
            <person name="DuPasquier L."/>
            <person name="Vize P.D."/>
            <person name="Zorn A.M."/>
            <person name="Ito M."/>
            <person name="Marcotte E.M."/>
            <person name="Wallingford J.B."/>
            <person name="Ito Y."/>
            <person name="Asashima M."/>
            <person name="Ueno N."/>
            <person name="Matsuda Y."/>
            <person name="Veenstra G.J."/>
            <person name="Fujiyama A."/>
            <person name="Harland R.M."/>
            <person name="Taira M."/>
            <person name="Rokhsar D.S."/>
        </authorList>
    </citation>
    <scope>NUCLEOTIDE SEQUENCE [LARGE SCALE GENOMIC DNA]</scope>
    <source>
        <strain evidence="3">J</strain>
    </source>
</reference>
<evidence type="ECO:0000313" key="2">
    <source>
        <dbReference type="EMBL" id="OCT68609.1"/>
    </source>
</evidence>
<feature type="non-terminal residue" evidence="2">
    <location>
        <position position="1"/>
    </location>
</feature>
<dbReference type="PANTHER" id="PTHR12372:SF2">
    <property type="entry name" value="PECANEX-LIKE PROTEIN 1"/>
    <property type="match status" value="1"/>
</dbReference>
<sequence>LWELFYKLRFVYTYIAPWQITWGSAFHAFAQPFAVP</sequence>
<dbReference type="EMBL" id="CM004480">
    <property type="protein sequence ID" value="OCT68609.1"/>
    <property type="molecule type" value="Genomic_DNA"/>
</dbReference>
<comment type="subcellular location">
    <subcellularLocation>
        <location evidence="1">Membrane</location>
        <topology evidence="1">Multi-pass membrane protein</topology>
    </subcellularLocation>
</comment>
<dbReference type="InterPro" id="IPR039797">
    <property type="entry name" value="Pecanex"/>
</dbReference>
<feature type="non-terminal residue" evidence="2">
    <location>
        <position position="36"/>
    </location>
</feature>
<gene>
    <name evidence="2" type="ORF">XELAEV_1803989731mg</name>
</gene>
<protein>
    <recommendedName>
        <fullName evidence="1">Pecanex-like protein</fullName>
    </recommendedName>
</protein>
<proteinExistence type="inferred from homology"/>
<dbReference type="GO" id="GO:0016020">
    <property type="term" value="C:membrane"/>
    <property type="evidence" value="ECO:0007669"/>
    <property type="project" value="UniProtKB-SubCell"/>
</dbReference>
<dbReference type="AlphaFoldDB" id="A0A974C8N1"/>
<name>A0A974C8N1_XENLA</name>
<organism evidence="2 3">
    <name type="scientific">Xenopus laevis</name>
    <name type="common">African clawed frog</name>
    <dbReference type="NCBI Taxonomy" id="8355"/>
    <lineage>
        <taxon>Eukaryota</taxon>
        <taxon>Metazoa</taxon>
        <taxon>Chordata</taxon>
        <taxon>Craniata</taxon>
        <taxon>Vertebrata</taxon>
        <taxon>Euteleostomi</taxon>
        <taxon>Amphibia</taxon>
        <taxon>Batrachia</taxon>
        <taxon>Anura</taxon>
        <taxon>Pipoidea</taxon>
        <taxon>Pipidae</taxon>
        <taxon>Xenopodinae</taxon>
        <taxon>Xenopus</taxon>
        <taxon>Xenopus</taxon>
    </lineage>
</organism>